<dbReference type="HAMAP" id="MF_01468">
    <property type="entry name" value="RNase_Mini_III"/>
    <property type="match status" value="1"/>
</dbReference>
<comment type="similarity">
    <text evidence="6">Belongs to the MrnC RNase family.</text>
</comment>
<dbReference type="STRING" id="1121290.CLAOCE_07080"/>
<keyword evidence="4 6" id="KW-0255">Endonuclease</keyword>
<gene>
    <name evidence="6 8" type="primary">mrnC</name>
    <name evidence="8" type="ORF">CLOACE_07080</name>
</gene>
<dbReference type="EMBL" id="LZFO01000007">
    <property type="protein sequence ID" value="OFI06914.1"/>
    <property type="molecule type" value="Genomic_DNA"/>
</dbReference>
<dbReference type="Pfam" id="PF00636">
    <property type="entry name" value="Ribonuclease_3"/>
    <property type="match status" value="1"/>
</dbReference>
<dbReference type="Proteomes" id="UP000175744">
    <property type="component" value="Unassembled WGS sequence"/>
</dbReference>
<keyword evidence="1 6" id="KW-0690">Ribosome biogenesis</keyword>
<organism evidence="8 9">
    <name type="scientific">Clostridium acetireducens DSM 10703</name>
    <dbReference type="NCBI Taxonomy" id="1121290"/>
    <lineage>
        <taxon>Bacteria</taxon>
        <taxon>Bacillati</taxon>
        <taxon>Bacillota</taxon>
        <taxon>Clostridia</taxon>
        <taxon>Eubacteriales</taxon>
        <taxon>Clostridiaceae</taxon>
        <taxon>Clostridium</taxon>
    </lineage>
</organism>
<dbReference type="GO" id="GO:0005737">
    <property type="term" value="C:cytoplasm"/>
    <property type="evidence" value="ECO:0007669"/>
    <property type="project" value="UniProtKB-SubCell"/>
</dbReference>
<dbReference type="OrthoDB" id="46571at2"/>
<dbReference type="SMART" id="SM00535">
    <property type="entry name" value="RIBOc"/>
    <property type="match status" value="1"/>
</dbReference>
<keyword evidence="6" id="KW-0699">rRNA-binding</keyword>
<proteinExistence type="inferred from homology"/>
<dbReference type="PANTHER" id="PTHR34276">
    <property type="entry name" value="MINI-RIBONUCLEASE 3"/>
    <property type="match status" value="1"/>
</dbReference>
<dbReference type="GO" id="GO:0019843">
    <property type="term" value="F:rRNA binding"/>
    <property type="evidence" value="ECO:0007669"/>
    <property type="project" value="UniProtKB-UniRule"/>
</dbReference>
<evidence type="ECO:0000256" key="6">
    <source>
        <dbReference type="HAMAP-Rule" id="MF_01468"/>
    </source>
</evidence>
<dbReference type="GO" id="GO:0006364">
    <property type="term" value="P:rRNA processing"/>
    <property type="evidence" value="ECO:0007669"/>
    <property type="project" value="UniProtKB-UniRule"/>
</dbReference>
<evidence type="ECO:0000256" key="3">
    <source>
        <dbReference type="ARBA" id="ARBA00022722"/>
    </source>
</evidence>
<comment type="subcellular location">
    <subcellularLocation>
        <location evidence="6">Cytoplasm</location>
    </subcellularLocation>
</comment>
<dbReference type="PATRIC" id="fig|1121290.3.peg.719"/>
<dbReference type="CDD" id="cd00593">
    <property type="entry name" value="RIBOc"/>
    <property type="match status" value="1"/>
</dbReference>
<keyword evidence="5 6" id="KW-0378">Hydrolase</keyword>
<keyword evidence="6" id="KW-0460">Magnesium</keyword>
<comment type="cofactor">
    <cofactor evidence="6">
        <name>Mg(2+)</name>
        <dbReference type="ChEBI" id="CHEBI:18420"/>
    </cofactor>
</comment>
<comment type="subunit">
    <text evidence="6">Homodimer.</text>
</comment>
<keyword evidence="9" id="KW-1185">Reference proteome</keyword>
<dbReference type="GO" id="GO:0004525">
    <property type="term" value="F:ribonuclease III activity"/>
    <property type="evidence" value="ECO:0007669"/>
    <property type="project" value="InterPro"/>
</dbReference>
<comment type="function">
    <text evidence="6">Involved in correct processing of both the 5' and 3' ends of 23S rRNA precursor. Processes 30S rRNA precursor transcript even in absence of ribonuclease 3 (Rnc); Rnc processes 30S rRNA into smaller rRNA precursors.</text>
</comment>
<feature type="active site" evidence="6">
    <location>
        <position position="26"/>
    </location>
</feature>
<dbReference type="InterPro" id="IPR008226">
    <property type="entry name" value="Mini3_fam"/>
</dbReference>
<dbReference type="PIRSF" id="PIRSF005520">
    <property type="entry name" value="UCP005520"/>
    <property type="match status" value="1"/>
</dbReference>
<dbReference type="EC" id="3.1.26.-" evidence="6"/>
<keyword evidence="2 6" id="KW-0698">rRNA processing</keyword>
<protein>
    <recommendedName>
        <fullName evidence="6">Mini-ribonuclease 3</fullName>
        <shortName evidence="6">Mini-3</shortName>
        <shortName evidence="6">Mini-RNase 3</shortName>
        <ecNumber evidence="6">3.1.26.-</ecNumber>
    </recommendedName>
    <alternativeName>
        <fullName evidence="6">Mini-RNase III</fullName>
        <shortName evidence="6">Mini-III</shortName>
    </alternativeName>
</protein>
<dbReference type="Gene3D" id="1.10.1520.10">
    <property type="entry name" value="Ribonuclease III domain"/>
    <property type="match status" value="1"/>
</dbReference>
<evidence type="ECO:0000313" key="9">
    <source>
        <dbReference type="Proteomes" id="UP000175744"/>
    </source>
</evidence>
<evidence type="ECO:0000259" key="7">
    <source>
        <dbReference type="SMART" id="SM00535"/>
    </source>
</evidence>
<evidence type="ECO:0000256" key="1">
    <source>
        <dbReference type="ARBA" id="ARBA00022517"/>
    </source>
</evidence>
<dbReference type="SUPFAM" id="SSF69065">
    <property type="entry name" value="RNase III domain-like"/>
    <property type="match status" value="1"/>
</dbReference>
<reference evidence="8 9" key="1">
    <citation type="submission" date="2016-06" db="EMBL/GenBank/DDBJ databases">
        <title>Genome sequence of Clostridium acetireducens DSM 10703.</title>
        <authorList>
            <person name="Poehlein A."/>
            <person name="Fluechter S."/>
            <person name="Duerre P."/>
            <person name="Daniel R."/>
        </authorList>
    </citation>
    <scope>NUCLEOTIDE SEQUENCE [LARGE SCALE GENOMIC DNA]</scope>
    <source>
        <strain evidence="8 9">DSM 10703</strain>
    </source>
</reference>
<comment type="caution">
    <text evidence="8">The sequence shown here is derived from an EMBL/GenBank/DDBJ whole genome shotgun (WGS) entry which is preliminary data.</text>
</comment>
<keyword evidence="3 6" id="KW-0540">Nuclease</keyword>
<sequence>MEFLKKKFSLEEAKQLSPLVLAFIGDAVYELFVRNYLVHLNNNMPVNMLHNKAVSFVKAHCQSEMMNNLLVYLNTEEIAIFKRGRNAKSATVPKHAKVVDYRIATGFEALLGYLYITDQIDRLNELFEKIIEFKNCN</sequence>
<evidence type="ECO:0000256" key="4">
    <source>
        <dbReference type="ARBA" id="ARBA00022759"/>
    </source>
</evidence>
<keyword evidence="6" id="KW-0694">RNA-binding</keyword>
<dbReference type="AlphaFoldDB" id="A0A1E8F0G0"/>
<evidence type="ECO:0000256" key="2">
    <source>
        <dbReference type="ARBA" id="ARBA00022552"/>
    </source>
</evidence>
<dbReference type="InterPro" id="IPR000999">
    <property type="entry name" value="RNase_III_dom"/>
</dbReference>
<dbReference type="RefSeq" id="WP_070109665.1">
    <property type="nucleotide sequence ID" value="NZ_LZFO01000007.1"/>
</dbReference>
<feature type="domain" description="RNase III" evidence="7">
    <location>
        <begin position="2"/>
        <end position="135"/>
    </location>
</feature>
<accession>A0A1E8F0G0</accession>
<keyword evidence="6" id="KW-0963">Cytoplasm</keyword>
<name>A0A1E8F0G0_9CLOT</name>
<evidence type="ECO:0000313" key="8">
    <source>
        <dbReference type="EMBL" id="OFI06914.1"/>
    </source>
</evidence>
<evidence type="ECO:0000256" key="5">
    <source>
        <dbReference type="ARBA" id="ARBA00022801"/>
    </source>
</evidence>
<dbReference type="PANTHER" id="PTHR34276:SF1">
    <property type="entry name" value="MINI-RIBONUCLEASE 3"/>
    <property type="match status" value="1"/>
</dbReference>
<dbReference type="InterPro" id="IPR036389">
    <property type="entry name" value="RNase_III_sf"/>
</dbReference>